<evidence type="ECO:0000256" key="1">
    <source>
        <dbReference type="ARBA" id="ARBA00022598"/>
    </source>
</evidence>
<keyword evidence="9" id="KW-1185">Reference proteome</keyword>
<evidence type="ECO:0000313" key="9">
    <source>
        <dbReference type="Proteomes" id="UP001056707"/>
    </source>
</evidence>
<dbReference type="SUPFAM" id="SSF52402">
    <property type="entry name" value="Adenine nucleotide alpha hydrolases-like"/>
    <property type="match status" value="1"/>
</dbReference>
<comment type="similarity">
    <text evidence="6">Belongs to the tRNA(Ile)-lysidine synthase family.</text>
</comment>
<dbReference type="EMBL" id="CP097116">
    <property type="protein sequence ID" value="USS84888.1"/>
    <property type="molecule type" value="Genomic_DNA"/>
</dbReference>
<evidence type="ECO:0000256" key="6">
    <source>
        <dbReference type="HAMAP-Rule" id="MF_01161"/>
    </source>
</evidence>
<dbReference type="InterPro" id="IPR011063">
    <property type="entry name" value="TilS/TtcA_N"/>
</dbReference>
<proteinExistence type="inferred from homology"/>
<evidence type="ECO:0000259" key="7">
    <source>
        <dbReference type="Pfam" id="PF01171"/>
    </source>
</evidence>
<dbReference type="Proteomes" id="UP001056707">
    <property type="component" value="Chromosome"/>
</dbReference>
<name>A0ABY5BRM5_9LACO</name>
<keyword evidence="6" id="KW-0963">Cytoplasm</keyword>
<comment type="function">
    <text evidence="6">Ligates lysine onto the cytidine present at position 34 of the AUA codon-specific tRNA(Ile) that contains the anticodon CAU, in an ATP-dependent manner. Cytidine is converted to lysidine, thus changing the amino acid specificity of the tRNA from methionine to isoleucine.</text>
</comment>
<dbReference type="NCBIfam" id="TIGR02432">
    <property type="entry name" value="lysidine_TilS_N"/>
    <property type="match status" value="1"/>
</dbReference>
<protein>
    <recommendedName>
        <fullName evidence="6">tRNA(Ile)-lysidine synthase</fullName>
        <ecNumber evidence="6">6.3.4.19</ecNumber>
    </recommendedName>
    <alternativeName>
        <fullName evidence="6">tRNA(Ile)-2-lysyl-cytidine synthase</fullName>
    </alternativeName>
    <alternativeName>
        <fullName evidence="6">tRNA(Ile)-lysidine synthetase</fullName>
    </alternativeName>
</protein>
<dbReference type="GO" id="GO:0032267">
    <property type="term" value="F:tRNA(Ile)-lysidine synthase activity"/>
    <property type="evidence" value="ECO:0007669"/>
    <property type="project" value="UniProtKB-EC"/>
</dbReference>
<dbReference type="InterPro" id="IPR012795">
    <property type="entry name" value="tRNA_Ile_lys_synt_N"/>
</dbReference>
<keyword evidence="3" id="KW-0547">Nucleotide-binding</keyword>
<dbReference type="Gene3D" id="3.40.50.620">
    <property type="entry name" value="HUPs"/>
    <property type="match status" value="1"/>
</dbReference>
<gene>
    <name evidence="6 8" type="primary">tilS</name>
    <name evidence="8" type="ORF">M3M35_06190</name>
</gene>
<accession>A0ABY5BRM5</accession>
<dbReference type="InterPro" id="IPR012094">
    <property type="entry name" value="tRNA_Ile_lys_synt"/>
</dbReference>
<dbReference type="Pfam" id="PF01171">
    <property type="entry name" value="ATP_bind_3"/>
    <property type="match status" value="1"/>
</dbReference>
<dbReference type="CDD" id="cd01992">
    <property type="entry name" value="TilS_N"/>
    <property type="match status" value="1"/>
</dbReference>
<keyword evidence="2 6" id="KW-0819">tRNA processing</keyword>
<evidence type="ECO:0000256" key="4">
    <source>
        <dbReference type="ARBA" id="ARBA00022840"/>
    </source>
</evidence>
<evidence type="ECO:0000313" key="8">
    <source>
        <dbReference type="EMBL" id="USS84888.1"/>
    </source>
</evidence>
<dbReference type="EC" id="6.3.4.19" evidence="6"/>
<comment type="subcellular location">
    <subcellularLocation>
        <location evidence="6">Cytoplasm</location>
    </subcellularLocation>
</comment>
<comment type="catalytic activity">
    <reaction evidence="5 6">
        <text>cytidine(34) in tRNA(Ile2) + L-lysine + ATP = lysidine(34) in tRNA(Ile2) + AMP + diphosphate + H(+)</text>
        <dbReference type="Rhea" id="RHEA:43744"/>
        <dbReference type="Rhea" id="RHEA-COMP:10625"/>
        <dbReference type="Rhea" id="RHEA-COMP:10670"/>
        <dbReference type="ChEBI" id="CHEBI:15378"/>
        <dbReference type="ChEBI" id="CHEBI:30616"/>
        <dbReference type="ChEBI" id="CHEBI:32551"/>
        <dbReference type="ChEBI" id="CHEBI:33019"/>
        <dbReference type="ChEBI" id="CHEBI:82748"/>
        <dbReference type="ChEBI" id="CHEBI:83665"/>
        <dbReference type="ChEBI" id="CHEBI:456215"/>
        <dbReference type="EC" id="6.3.4.19"/>
    </reaction>
</comment>
<reference evidence="8" key="1">
    <citation type="submission" date="2022-05" db="EMBL/GenBank/DDBJ databases">
        <authorList>
            <person name="Oliphant S.A."/>
            <person name="Watson-Haigh N.S."/>
            <person name="Sumby K.M."/>
            <person name="Gardner J.M."/>
            <person name="Jiranek V."/>
        </authorList>
    </citation>
    <scope>NUCLEOTIDE SEQUENCE</scope>
    <source>
        <strain evidence="8">KI16_H9</strain>
    </source>
</reference>
<sequence length="465" mass="53617">MQLRETVAQALQRAQLPTSAPIIVAVSTGVDSMVLLDLLQQVVAPRTLVVAHVNHQLRTASQAEAQFLQRYCDQHQLRLVIRRWEHPQLTHGMEAQARTFRYHFFAELMQQYHAAVLITAHHQNDQAETVLMRLARSEDVGAATGIQPDRPFAGGRLLRPLLSVSKATLRAYADQHQLQWCEDQTNQLDDVTRNRIRHAVIPQLERENSQAVPHLANFAKNLQHFFAQYHTLATRLIDERRLTTGPNWLEYQLSPADQAVLEPLIRVLAERGAVPEPLTTGQLAQIVHLMQNHHRPQGEIDVGQGWQFVKRYQLIRWQKKAANPKESSQLPRPFMVVLNHWYRLSHHLMFGVFTPDYPVGPVTRFHRLWLPTAAFPLRARPWQATDRLRLQENQHQRARRILINHKVPSEKRAQYYTLQTATGETLALLGLKESVQPAQAGRQPYMLAVKNERKNDERRYPNSTV</sequence>
<dbReference type="PANTHER" id="PTHR43033">
    <property type="entry name" value="TRNA(ILE)-LYSIDINE SYNTHASE-RELATED"/>
    <property type="match status" value="1"/>
</dbReference>
<evidence type="ECO:0000256" key="5">
    <source>
        <dbReference type="ARBA" id="ARBA00048539"/>
    </source>
</evidence>
<keyword evidence="4" id="KW-0067">ATP-binding</keyword>
<dbReference type="RefSeq" id="WP_252749790.1">
    <property type="nucleotide sequence ID" value="NZ_CP097116.1"/>
</dbReference>
<dbReference type="HAMAP" id="MF_01161">
    <property type="entry name" value="tRNA_Ile_lys_synt"/>
    <property type="match status" value="1"/>
</dbReference>
<organism evidence="8 9">
    <name type="scientific">Fructilactobacillus myrtifloralis</name>
    <dbReference type="NCBI Taxonomy" id="2940301"/>
    <lineage>
        <taxon>Bacteria</taxon>
        <taxon>Bacillati</taxon>
        <taxon>Bacillota</taxon>
        <taxon>Bacilli</taxon>
        <taxon>Lactobacillales</taxon>
        <taxon>Lactobacillaceae</taxon>
        <taxon>Fructilactobacillus</taxon>
    </lineage>
</organism>
<dbReference type="PANTHER" id="PTHR43033:SF1">
    <property type="entry name" value="TRNA(ILE)-LYSIDINE SYNTHASE-RELATED"/>
    <property type="match status" value="1"/>
</dbReference>
<comment type="caution">
    <text evidence="6">Lacks conserved residue(s) required for the propagation of feature annotation.</text>
</comment>
<keyword evidence="1 6" id="KW-0436">Ligase</keyword>
<feature type="domain" description="tRNA(Ile)-lysidine/2-thiocytidine synthase N-terminal" evidence="7">
    <location>
        <begin position="22"/>
        <end position="198"/>
    </location>
</feature>
<dbReference type="InterPro" id="IPR014729">
    <property type="entry name" value="Rossmann-like_a/b/a_fold"/>
</dbReference>
<evidence type="ECO:0000256" key="2">
    <source>
        <dbReference type="ARBA" id="ARBA00022694"/>
    </source>
</evidence>
<evidence type="ECO:0000256" key="3">
    <source>
        <dbReference type="ARBA" id="ARBA00022741"/>
    </source>
</evidence>